<dbReference type="Proteomes" id="UP000294850">
    <property type="component" value="Unassembled WGS sequence"/>
</dbReference>
<dbReference type="Gene3D" id="3.40.50.300">
    <property type="entry name" value="P-loop containing nucleotide triphosphate hydrolases"/>
    <property type="match status" value="1"/>
</dbReference>
<comment type="caution">
    <text evidence="5">The sequence shown here is derived from an EMBL/GenBank/DDBJ whole genome shotgun (WGS) entry which is preliminary data.</text>
</comment>
<keyword evidence="2" id="KW-0067">ATP-binding</keyword>
<dbReference type="InterPro" id="IPR027417">
    <property type="entry name" value="P-loop_NTPase"/>
</dbReference>
<dbReference type="GO" id="GO:0005829">
    <property type="term" value="C:cytosol"/>
    <property type="evidence" value="ECO:0007669"/>
    <property type="project" value="TreeGrafter"/>
</dbReference>
<dbReference type="InterPro" id="IPR000432">
    <property type="entry name" value="DNA_mismatch_repair_MutS_C"/>
</dbReference>
<reference evidence="5 6" key="1">
    <citation type="submission" date="2019-03" db="EMBL/GenBank/DDBJ databases">
        <title>Dyadobacter AR-3-6 sp. nov., isolated from arctic soil.</title>
        <authorList>
            <person name="Chaudhary D.K."/>
        </authorList>
    </citation>
    <scope>NUCLEOTIDE SEQUENCE [LARGE SCALE GENOMIC DNA]</scope>
    <source>
        <strain evidence="5 6">AR-3-6</strain>
    </source>
</reference>
<keyword evidence="1" id="KW-0547">Nucleotide-binding</keyword>
<dbReference type="SUPFAM" id="SSF48334">
    <property type="entry name" value="DNA repair protein MutS, domain III"/>
    <property type="match status" value="1"/>
</dbReference>
<accession>A0A4R5DP75</accession>
<dbReference type="InterPro" id="IPR036187">
    <property type="entry name" value="DNA_mismatch_repair_MutS_sf"/>
</dbReference>
<dbReference type="GO" id="GO:0030983">
    <property type="term" value="F:mismatched DNA binding"/>
    <property type="evidence" value="ECO:0007669"/>
    <property type="project" value="InterPro"/>
</dbReference>
<keyword evidence="6" id="KW-1185">Reference proteome</keyword>
<dbReference type="GO" id="GO:0140664">
    <property type="term" value="F:ATP-dependent DNA damage sensor activity"/>
    <property type="evidence" value="ECO:0007669"/>
    <property type="project" value="InterPro"/>
</dbReference>
<dbReference type="RefSeq" id="WP_131959815.1">
    <property type="nucleotide sequence ID" value="NZ_SMFL01000006.1"/>
</dbReference>
<dbReference type="Pfam" id="PF00488">
    <property type="entry name" value="MutS_V"/>
    <property type="match status" value="1"/>
</dbReference>
<evidence type="ECO:0000313" key="5">
    <source>
        <dbReference type="EMBL" id="TDE13940.1"/>
    </source>
</evidence>
<evidence type="ECO:0000313" key="6">
    <source>
        <dbReference type="Proteomes" id="UP000294850"/>
    </source>
</evidence>
<feature type="domain" description="DNA mismatch repair proteins mutS family" evidence="4">
    <location>
        <begin position="258"/>
        <end position="440"/>
    </location>
</feature>
<dbReference type="SUPFAM" id="SSF52540">
    <property type="entry name" value="P-loop containing nucleoside triphosphate hydrolases"/>
    <property type="match status" value="1"/>
</dbReference>
<dbReference type="AlphaFoldDB" id="A0A4R5DP75"/>
<dbReference type="OrthoDB" id="9802448at2"/>
<dbReference type="GO" id="GO:0005524">
    <property type="term" value="F:ATP binding"/>
    <property type="evidence" value="ECO:0007669"/>
    <property type="project" value="UniProtKB-KW"/>
</dbReference>
<name>A0A4R5DP75_9BACT</name>
<proteinExistence type="predicted"/>
<organism evidence="5 6">
    <name type="scientific">Dyadobacter psychrotolerans</name>
    <dbReference type="NCBI Taxonomy" id="2541721"/>
    <lineage>
        <taxon>Bacteria</taxon>
        <taxon>Pseudomonadati</taxon>
        <taxon>Bacteroidota</taxon>
        <taxon>Cytophagia</taxon>
        <taxon>Cytophagales</taxon>
        <taxon>Spirosomataceae</taxon>
        <taxon>Dyadobacter</taxon>
    </lineage>
</organism>
<dbReference type="PANTHER" id="PTHR11361">
    <property type="entry name" value="DNA MISMATCH REPAIR PROTEIN MUTS FAMILY MEMBER"/>
    <property type="match status" value="1"/>
</dbReference>
<keyword evidence="3" id="KW-0238">DNA-binding</keyword>
<evidence type="ECO:0000259" key="4">
    <source>
        <dbReference type="SMART" id="SM00534"/>
    </source>
</evidence>
<evidence type="ECO:0000256" key="1">
    <source>
        <dbReference type="ARBA" id="ARBA00022741"/>
    </source>
</evidence>
<dbReference type="PANTHER" id="PTHR11361:SF99">
    <property type="entry name" value="DNA MISMATCH REPAIR PROTEIN"/>
    <property type="match status" value="1"/>
</dbReference>
<evidence type="ECO:0000256" key="3">
    <source>
        <dbReference type="ARBA" id="ARBA00023125"/>
    </source>
</evidence>
<protein>
    <submittedName>
        <fullName evidence="5">DNA mismatch repair protein MutS</fullName>
    </submittedName>
</protein>
<evidence type="ECO:0000256" key="2">
    <source>
        <dbReference type="ARBA" id="ARBA00022840"/>
    </source>
</evidence>
<dbReference type="GO" id="GO:0006298">
    <property type="term" value="P:mismatch repair"/>
    <property type="evidence" value="ECO:0007669"/>
    <property type="project" value="InterPro"/>
</dbReference>
<sequence>MHSVGEHTLHELQIISGQRIDASILSFYNKTKSYGGRDLLKSMIKEPKQDLSQITEFQELLKSIMRNLDLWEINVSHAYIAASESYYDSNITHTMSQDVFQHWYQTMIFSYRNPAEFQRIESGVIATIKVLKALLDTIEQIKYFDFPARFQEDFDFLTSFLDSLILKTHLINGGSLLSKRSVFYLDYFFRKQHKKDFRRILDIYYFLDAHTAIVKTAKEHSLCFPEFVDTDACFDVTDLWHPLITHSVKNNFSLTGDPGICILTGANTSGKTTFLKSSGVAIYLAHLGWPVAAGSLRLSFSDRLFTSIHLSDDIVLGYSHFYNEVMRIKEIAQALYNGENCCVLIDELFRGTNQEDALHCSKTVLNGFANYPSSVFIVSTHLMELLDSFLQSPAVCFKCFKTTITGRDFINTFKLEEGIASEKVGKLIMEKVGIPQLLLGSKK</sequence>
<gene>
    <name evidence="5" type="ORF">E0F88_18855</name>
</gene>
<dbReference type="InterPro" id="IPR045076">
    <property type="entry name" value="MutS"/>
</dbReference>
<dbReference type="SMART" id="SM00534">
    <property type="entry name" value="MUTSac"/>
    <property type="match status" value="1"/>
</dbReference>
<dbReference type="EMBL" id="SMFL01000006">
    <property type="protein sequence ID" value="TDE13940.1"/>
    <property type="molecule type" value="Genomic_DNA"/>
</dbReference>
<dbReference type="Gene3D" id="1.10.1420.10">
    <property type="match status" value="1"/>
</dbReference>